<comment type="caution">
    <text evidence="1">The sequence shown here is derived from an EMBL/GenBank/DDBJ whole genome shotgun (WGS) entry which is preliminary data.</text>
</comment>
<reference evidence="1" key="1">
    <citation type="submission" date="2018-05" db="EMBL/GenBank/DDBJ databases">
        <title>Draft genome of Mucuna pruriens seed.</title>
        <authorList>
            <person name="Nnadi N.E."/>
            <person name="Vos R."/>
            <person name="Hasami M.H."/>
            <person name="Devisetty U.K."/>
            <person name="Aguiy J.C."/>
        </authorList>
    </citation>
    <scope>NUCLEOTIDE SEQUENCE [LARGE SCALE GENOMIC DNA]</scope>
    <source>
        <strain evidence="1">JCA_2017</strain>
    </source>
</reference>
<protein>
    <submittedName>
        <fullName evidence="1">Uncharacterized protein</fullName>
    </submittedName>
</protein>
<dbReference type="FunFam" id="3.90.550.50:FF:000006">
    <property type="entry name" value="Fringe-related protein-like"/>
    <property type="match status" value="1"/>
</dbReference>
<dbReference type="PANTHER" id="PTHR10811">
    <property type="entry name" value="FRINGE-RELATED"/>
    <property type="match status" value="1"/>
</dbReference>
<dbReference type="Gene3D" id="3.90.550.50">
    <property type="match status" value="1"/>
</dbReference>
<accession>A0A371EQE8</accession>
<dbReference type="Proteomes" id="UP000257109">
    <property type="component" value="Unassembled WGS sequence"/>
</dbReference>
<evidence type="ECO:0000313" key="2">
    <source>
        <dbReference type="Proteomes" id="UP000257109"/>
    </source>
</evidence>
<evidence type="ECO:0000313" key="1">
    <source>
        <dbReference type="EMBL" id="RDX68291.1"/>
    </source>
</evidence>
<gene>
    <name evidence="1" type="ORF">CR513_52740</name>
</gene>
<dbReference type="EMBL" id="QJKJ01012603">
    <property type="protein sequence ID" value="RDX68291.1"/>
    <property type="molecule type" value="Genomic_DNA"/>
</dbReference>
<dbReference type="OrthoDB" id="421979at2759"/>
<dbReference type="STRING" id="157652.A0A371EQE8"/>
<organism evidence="1 2">
    <name type="scientific">Mucuna pruriens</name>
    <name type="common">Velvet bean</name>
    <name type="synonym">Dolichos pruriens</name>
    <dbReference type="NCBI Taxonomy" id="157652"/>
    <lineage>
        <taxon>Eukaryota</taxon>
        <taxon>Viridiplantae</taxon>
        <taxon>Streptophyta</taxon>
        <taxon>Embryophyta</taxon>
        <taxon>Tracheophyta</taxon>
        <taxon>Spermatophyta</taxon>
        <taxon>Magnoliopsida</taxon>
        <taxon>eudicotyledons</taxon>
        <taxon>Gunneridae</taxon>
        <taxon>Pentapetalae</taxon>
        <taxon>rosids</taxon>
        <taxon>fabids</taxon>
        <taxon>Fabales</taxon>
        <taxon>Fabaceae</taxon>
        <taxon>Papilionoideae</taxon>
        <taxon>50 kb inversion clade</taxon>
        <taxon>NPAAA clade</taxon>
        <taxon>indigoferoid/millettioid clade</taxon>
        <taxon>Phaseoleae</taxon>
        <taxon>Mucuna</taxon>
    </lineage>
</organism>
<name>A0A371EQE8_MUCPR</name>
<dbReference type="Pfam" id="PF04646">
    <property type="entry name" value="DUF604"/>
    <property type="match status" value="1"/>
</dbReference>
<dbReference type="AlphaFoldDB" id="A0A371EQE8"/>
<feature type="non-terminal residue" evidence="1">
    <location>
        <position position="1"/>
    </location>
</feature>
<dbReference type="InterPro" id="IPR006740">
    <property type="entry name" value="DUF604"/>
</dbReference>
<keyword evidence="2" id="KW-1185">Reference proteome</keyword>
<proteinExistence type="predicted"/>
<sequence>MCPSLSSSLELSWIKSQNRLQLKNHNLMRRGVAESHNQAKLKKKIHFKIKGNNLFLGEGFSLHNKKLGASTCWITIFVAARKKKMNQTRLELCHEPLKVSRFSIVPEKLGDVVILVIRIGILMCLIASISLAVHSAFSKPDRWFPLPEHIRTVQNTSVIESGPTNISHIQFGIAGSANTWHARSNYSNLWWNPNTTRGFVWLDKKPKILHTDMLVPYKISKGWSRFKYVHSASAVRIARIVYESFKLGLPNVRWFVMGDDDTVFFPENIVTVLGKYDHNQLYYIGGNSESVEQDVMHSYNMAFGGGGFAISYALAAQLAKIMDGCLNRYFYFYGSDQRVWACVHEIGVPLTREGGFHQLDIRGNAYGLLAAHPLVPLVSLHHLNQLKPLFPNQTQMHSMNKLINAYHVDPARIVQQSFCYDHKRRWSISISWGYTIQIYTTLLIAADLQMPLQTFRTWRSWSNGPFTFNTRPMSSDPCQQPAIFFLDQVTKVGKSGSITVYKRYESNCKKKDINKVEVKRIRVSALKLDSDYWKKVPRRHCCQILGGGSIKNGSMDIRIRKCRPQETITI</sequence>